<dbReference type="EMBL" id="SDMR01000002">
    <property type="protein sequence ID" value="TBT95806.1"/>
    <property type="molecule type" value="Genomic_DNA"/>
</dbReference>
<organism evidence="3 4">
    <name type="scientific">Propioniciclava tarda</name>
    <dbReference type="NCBI Taxonomy" id="433330"/>
    <lineage>
        <taxon>Bacteria</taxon>
        <taxon>Bacillati</taxon>
        <taxon>Actinomycetota</taxon>
        <taxon>Actinomycetes</taxon>
        <taxon>Propionibacteriales</taxon>
        <taxon>Propionibacteriaceae</taxon>
        <taxon>Propioniciclava</taxon>
    </lineage>
</organism>
<evidence type="ECO:0000313" key="3">
    <source>
        <dbReference type="EMBL" id="TBT95806.1"/>
    </source>
</evidence>
<dbReference type="AlphaFoldDB" id="A0A4Q9KMK3"/>
<evidence type="ECO:0000259" key="2">
    <source>
        <dbReference type="Pfam" id="PF00005"/>
    </source>
</evidence>
<dbReference type="PANTHER" id="PTHR19211">
    <property type="entry name" value="ATP-BINDING TRANSPORT PROTEIN-RELATED"/>
    <property type="match status" value="1"/>
</dbReference>
<dbReference type="InterPro" id="IPR003439">
    <property type="entry name" value="ABC_transporter-like_ATP-bd"/>
</dbReference>
<dbReference type="SUPFAM" id="SSF52540">
    <property type="entry name" value="P-loop containing nucleoside triphosphate hydrolases"/>
    <property type="match status" value="1"/>
</dbReference>
<protein>
    <submittedName>
        <fullName evidence="3">ATP-binding cassette domain-containing protein</fullName>
    </submittedName>
</protein>
<name>A0A4Q9KMK3_PROTD</name>
<dbReference type="InterPro" id="IPR027417">
    <property type="entry name" value="P-loop_NTPase"/>
</dbReference>
<feature type="domain" description="ABC transporter" evidence="2">
    <location>
        <begin position="46"/>
        <end position="81"/>
    </location>
</feature>
<evidence type="ECO:0000313" key="4">
    <source>
        <dbReference type="Proteomes" id="UP000291933"/>
    </source>
</evidence>
<sequence>MDDDSEELNLASAAALADYADAGGYDQEVLFDACCMAALDLPWDKARWRETSTLSGGEQKRLALEVLLRGHDEVLLLDEPDNYLDVPAKRWLEGQLRATRKTVLLVSHDRELLANAATAIAALELGGGGNTLWVHGDGDRRDARPLVRPRVRSLPGVRLGRRRLRGVRTGLGRGARGPRPVSRLAGAPGRWLVSPEWIATQTTCWPRAGNRPGGDRRCRPR</sequence>
<proteinExistence type="predicted"/>
<dbReference type="OrthoDB" id="5592724at2"/>
<keyword evidence="3" id="KW-0067">ATP-binding</keyword>
<dbReference type="Pfam" id="PF00005">
    <property type="entry name" value="ABC_tran"/>
    <property type="match status" value="1"/>
</dbReference>
<dbReference type="RefSeq" id="WP_131170921.1">
    <property type="nucleotide sequence ID" value="NZ_SDMR01000002.1"/>
</dbReference>
<dbReference type="GO" id="GO:0005524">
    <property type="term" value="F:ATP binding"/>
    <property type="evidence" value="ECO:0007669"/>
    <property type="project" value="UniProtKB-KW"/>
</dbReference>
<comment type="caution">
    <text evidence="3">The sequence shown here is derived from an EMBL/GenBank/DDBJ whole genome shotgun (WGS) entry which is preliminary data.</text>
</comment>
<keyword evidence="4" id="KW-1185">Reference proteome</keyword>
<dbReference type="Gene3D" id="3.40.50.300">
    <property type="entry name" value="P-loop containing nucleotide triphosphate hydrolases"/>
    <property type="match status" value="1"/>
</dbReference>
<keyword evidence="1" id="KW-0677">Repeat</keyword>
<keyword evidence="3" id="KW-0547">Nucleotide-binding</keyword>
<dbReference type="Proteomes" id="UP000291933">
    <property type="component" value="Unassembled WGS sequence"/>
</dbReference>
<accession>A0A4Q9KMK3</accession>
<evidence type="ECO:0000256" key="1">
    <source>
        <dbReference type="ARBA" id="ARBA00022737"/>
    </source>
</evidence>
<gene>
    <name evidence="3" type="ORF">ET996_02170</name>
</gene>
<reference evidence="3 4" key="1">
    <citation type="submission" date="2019-01" db="EMBL/GenBank/DDBJ databases">
        <title>Lactibacter flavus gen. nov., sp. nov., a novel bacterium of the family Propionibacteriaceae isolated from raw milk and dairy products.</title>
        <authorList>
            <person name="Huptas C."/>
            <person name="Wenning M."/>
            <person name="Breitenwieser F."/>
            <person name="Doll E."/>
            <person name="Von Neubeck M."/>
            <person name="Busse H.-J."/>
            <person name="Scherer S."/>
        </authorList>
    </citation>
    <scope>NUCLEOTIDE SEQUENCE [LARGE SCALE GENOMIC DNA]</scope>
    <source>
        <strain evidence="3 4">DSM 22130</strain>
    </source>
</reference>
<dbReference type="InterPro" id="IPR050611">
    <property type="entry name" value="ABCF"/>
</dbReference>
<dbReference type="PANTHER" id="PTHR19211:SF69">
    <property type="entry name" value="ATP-BINDING PROTEIN UUP"/>
    <property type="match status" value="1"/>
</dbReference>
<dbReference type="GO" id="GO:0016887">
    <property type="term" value="F:ATP hydrolysis activity"/>
    <property type="evidence" value="ECO:0007669"/>
    <property type="project" value="InterPro"/>
</dbReference>